<dbReference type="AlphaFoldDB" id="A0A1Y1WBC1"/>
<dbReference type="EMBL" id="MCFD01000005">
    <property type="protein sequence ID" value="ORX70546.1"/>
    <property type="molecule type" value="Genomic_DNA"/>
</dbReference>
<evidence type="ECO:0000256" key="1">
    <source>
        <dbReference type="SAM" id="MobiDB-lite"/>
    </source>
</evidence>
<evidence type="ECO:0000313" key="2">
    <source>
        <dbReference type="EMBL" id="ORX70546.1"/>
    </source>
</evidence>
<sequence>MALFGAQHSCDGLLYMRELGNKDANDLLAVCRLLVNYIRAGELIPALAIEEFRGALIKCGWLNEHGHGPLNRYTQQDVNELYMFLMDKLQMPYLAMQVQMVHGADQDEADSRMVTQRVLELSLPDENEGKDNGKDNGKQGEPREMELSPNNPFNKITPPPLPARPAVEKPLLLQALLEQYFFDNRVEHPGADSEKSRWRGRRVINQGPYQCVVIPVDLSRSIRRRMRWATRKAPAWRQTTPRAHR</sequence>
<feature type="compositionally biased region" description="Basic and acidic residues" evidence="1">
    <location>
        <begin position="127"/>
        <end position="146"/>
    </location>
</feature>
<gene>
    <name evidence="2" type="ORF">DL89DRAFT_135933</name>
</gene>
<dbReference type="OrthoDB" id="6287070at2759"/>
<organism evidence="2 3">
    <name type="scientific">Linderina pennispora</name>
    <dbReference type="NCBI Taxonomy" id="61395"/>
    <lineage>
        <taxon>Eukaryota</taxon>
        <taxon>Fungi</taxon>
        <taxon>Fungi incertae sedis</taxon>
        <taxon>Zoopagomycota</taxon>
        <taxon>Kickxellomycotina</taxon>
        <taxon>Kickxellomycetes</taxon>
        <taxon>Kickxellales</taxon>
        <taxon>Kickxellaceae</taxon>
        <taxon>Linderina</taxon>
    </lineage>
</organism>
<name>A0A1Y1WBC1_9FUNG</name>
<reference evidence="2 3" key="1">
    <citation type="submission" date="2016-07" db="EMBL/GenBank/DDBJ databases">
        <title>Pervasive Adenine N6-methylation of Active Genes in Fungi.</title>
        <authorList>
            <consortium name="DOE Joint Genome Institute"/>
            <person name="Mondo S.J."/>
            <person name="Dannebaum R.O."/>
            <person name="Kuo R.C."/>
            <person name="Labutti K."/>
            <person name="Haridas S."/>
            <person name="Kuo A."/>
            <person name="Salamov A."/>
            <person name="Ahrendt S.R."/>
            <person name="Lipzen A."/>
            <person name="Sullivan W."/>
            <person name="Andreopoulos W.B."/>
            <person name="Clum A."/>
            <person name="Lindquist E."/>
            <person name="Daum C."/>
            <person name="Ramamoorthy G.K."/>
            <person name="Gryganskyi A."/>
            <person name="Culley D."/>
            <person name="Magnuson J.K."/>
            <person name="James T.Y."/>
            <person name="O'Malley M.A."/>
            <person name="Stajich J.E."/>
            <person name="Spatafora J.W."/>
            <person name="Visel A."/>
            <person name="Grigoriev I.V."/>
        </authorList>
    </citation>
    <scope>NUCLEOTIDE SEQUENCE [LARGE SCALE GENOMIC DNA]</scope>
    <source>
        <strain evidence="2 3">ATCC 12442</strain>
    </source>
</reference>
<dbReference type="RefSeq" id="XP_040744125.1">
    <property type="nucleotide sequence ID" value="XM_040883370.1"/>
</dbReference>
<comment type="caution">
    <text evidence="2">The sequence shown here is derived from an EMBL/GenBank/DDBJ whole genome shotgun (WGS) entry which is preliminary data.</text>
</comment>
<dbReference type="Gene3D" id="3.90.70.10">
    <property type="entry name" value="Cysteine proteinases"/>
    <property type="match status" value="1"/>
</dbReference>
<protein>
    <submittedName>
        <fullName evidence="2">Uncharacterized protein</fullName>
    </submittedName>
</protein>
<feature type="region of interest" description="Disordered" evidence="1">
    <location>
        <begin position="121"/>
        <end position="156"/>
    </location>
</feature>
<keyword evidence="3" id="KW-1185">Reference proteome</keyword>
<dbReference type="GeneID" id="63800018"/>
<accession>A0A1Y1WBC1</accession>
<dbReference type="STRING" id="61395.A0A1Y1WBC1"/>
<dbReference type="Proteomes" id="UP000193922">
    <property type="component" value="Unassembled WGS sequence"/>
</dbReference>
<evidence type="ECO:0000313" key="3">
    <source>
        <dbReference type="Proteomes" id="UP000193922"/>
    </source>
</evidence>
<proteinExistence type="predicted"/>